<keyword evidence="1 2" id="KW-0238">DNA-binding</keyword>
<reference evidence="4 5" key="1">
    <citation type="journal article" date="2019" name="Int. J. Syst. Evol. Microbiol.">
        <title>The Global Catalogue of Microorganisms (GCM) 10K type strain sequencing project: providing services to taxonomists for standard genome sequencing and annotation.</title>
        <authorList>
            <consortium name="The Broad Institute Genomics Platform"/>
            <consortium name="The Broad Institute Genome Sequencing Center for Infectious Disease"/>
            <person name="Wu L."/>
            <person name="Ma J."/>
        </authorList>
    </citation>
    <scope>NUCLEOTIDE SEQUENCE [LARGE SCALE GENOMIC DNA]</scope>
    <source>
        <strain evidence="4 5">JCM 17504</strain>
    </source>
</reference>
<dbReference type="InterPro" id="IPR050624">
    <property type="entry name" value="HTH-type_Tx_Regulator"/>
</dbReference>
<evidence type="ECO:0000313" key="5">
    <source>
        <dbReference type="Proteomes" id="UP001501729"/>
    </source>
</evidence>
<dbReference type="EMBL" id="BAABKX010000030">
    <property type="protein sequence ID" value="GAA5065339.1"/>
    <property type="molecule type" value="Genomic_DNA"/>
</dbReference>
<proteinExistence type="predicted"/>
<feature type="DNA-binding region" description="H-T-H motif" evidence="2">
    <location>
        <begin position="33"/>
        <end position="52"/>
    </location>
</feature>
<evidence type="ECO:0000313" key="4">
    <source>
        <dbReference type="EMBL" id="GAA5065339.1"/>
    </source>
</evidence>
<accession>A0AAV3URH5</accession>
<feature type="domain" description="HTH tetR-type" evidence="3">
    <location>
        <begin position="10"/>
        <end position="70"/>
    </location>
</feature>
<sequence>MPRFTDAKRERVRETLHETGRELFGRYGLRKTTLQELTEPAEIATGTFYHFYDSKEELYIEILKEYSREFAPRLLGNSFEEHDDPEDAIAAFLKLLTNEFESNSLIHQVIVEDEFDRIKAQYAEQKREAEREHDVAYLLPYIEQWYDDERVSGPDPEIIARAIESVAYITLHEDDIGEDHYPAVRDTLIAAVADGLTNEPDSAGDTHE</sequence>
<evidence type="ECO:0000256" key="1">
    <source>
        <dbReference type="ARBA" id="ARBA00023125"/>
    </source>
</evidence>
<dbReference type="Gene3D" id="1.10.357.10">
    <property type="entry name" value="Tetracycline Repressor, domain 2"/>
    <property type="match status" value="1"/>
</dbReference>
<protein>
    <recommendedName>
        <fullName evidence="3">HTH tetR-type domain-containing protein</fullName>
    </recommendedName>
</protein>
<dbReference type="GeneID" id="68617225"/>
<gene>
    <name evidence="4" type="ORF">GCM10025751_56150</name>
</gene>
<dbReference type="PANTHER" id="PTHR43479">
    <property type="entry name" value="ACREF/ENVCD OPERON REPRESSOR-RELATED"/>
    <property type="match status" value="1"/>
</dbReference>
<comment type="caution">
    <text evidence="4">The sequence shown here is derived from an EMBL/GenBank/DDBJ whole genome shotgun (WGS) entry which is preliminary data.</text>
</comment>
<dbReference type="Proteomes" id="UP001501729">
    <property type="component" value="Unassembled WGS sequence"/>
</dbReference>
<dbReference type="PROSITE" id="PS50977">
    <property type="entry name" value="HTH_TETR_2"/>
    <property type="match status" value="1"/>
</dbReference>
<name>A0AAV3URH5_9EURY</name>
<organism evidence="4 5">
    <name type="scientific">Haladaptatus pallidirubidus</name>
    <dbReference type="NCBI Taxonomy" id="1008152"/>
    <lineage>
        <taxon>Archaea</taxon>
        <taxon>Methanobacteriati</taxon>
        <taxon>Methanobacteriota</taxon>
        <taxon>Stenosarchaea group</taxon>
        <taxon>Halobacteria</taxon>
        <taxon>Halobacteriales</taxon>
        <taxon>Haladaptataceae</taxon>
        <taxon>Haladaptatus</taxon>
    </lineage>
</organism>
<dbReference type="PANTHER" id="PTHR43479:SF11">
    <property type="entry name" value="ACREF_ENVCD OPERON REPRESSOR-RELATED"/>
    <property type="match status" value="1"/>
</dbReference>
<evidence type="ECO:0000256" key="2">
    <source>
        <dbReference type="PROSITE-ProRule" id="PRU00335"/>
    </source>
</evidence>
<evidence type="ECO:0000259" key="3">
    <source>
        <dbReference type="PROSITE" id="PS50977"/>
    </source>
</evidence>
<dbReference type="SUPFAM" id="SSF46689">
    <property type="entry name" value="Homeodomain-like"/>
    <property type="match status" value="1"/>
</dbReference>
<dbReference type="InterPro" id="IPR001647">
    <property type="entry name" value="HTH_TetR"/>
</dbReference>
<dbReference type="RefSeq" id="WP_227779078.1">
    <property type="nucleotide sequence ID" value="NZ_BAABKX010000030.1"/>
</dbReference>
<dbReference type="GO" id="GO:0003677">
    <property type="term" value="F:DNA binding"/>
    <property type="evidence" value="ECO:0007669"/>
    <property type="project" value="UniProtKB-UniRule"/>
</dbReference>
<dbReference type="Pfam" id="PF00440">
    <property type="entry name" value="TetR_N"/>
    <property type="match status" value="1"/>
</dbReference>
<keyword evidence="5" id="KW-1185">Reference proteome</keyword>
<dbReference type="AlphaFoldDB" id="A0AAV3URH5"/>
<dbReference type="InterPro" id="IPR009057">
    <property type="entry name" value="Homeodomain-like_sf"/>
</dbReference>